<dbReference type="InterPro" id="IPR013098">
    <property type="entry name" value="Ig_I-set"/>
</dbReference>
<feature type="binding site" evidence="3">
    <location>
        <position position="685"/>
    </location>
    <ligand>
        <name>ATP</name>
        <dbReference type="ChEBI" id="CHEBI:30616"/>
    </ligand>
</feature>
<dbReference type="PROSITE" id="PS00107">
    <property type="entry name" value="PROTEIN_KINASE_ATP"/>
    <property type="match status" value="1"/>
</dbReference>
<keyword evidence="5" id="KW-0732">Signal</keyword>
<dbReference type="InterPro" id="IPR001245">
    <property type="entry name" value="Ser-Thr/Tyr_kinase_cat_dom"/>
</dbReference>
<evidence type="ECO:0000256" key="1">
    <source>
        <dbReference type="ARBA" id="ARBA00004167"/>
    </source>
</evidence>
<evidence type="ECO:0000256" key="5">
    <source>
        <dbReference type="SAM" id="SignalP"/>
    </source>
</evidence>
<name>A0A8J2M6E7_9HEXA</name>
<evidence type="ECO:0000256" key="4">
    <source>
        <dbReference type="SAM" id="Phobius"/>
    </source>
</evidence>
<comment type="caution">
    <text evidence="8">The sequence shown here is derived from an EMBL/GenBank/DDBJ whole genome shotgun (WGS) entry which is preliminary data.</text>
</comment>
<keyword evidence="4" id="KW-0472">Membrane</keyword>
<dbReference type="InterPro" id="IPR050122">
    <property type="entry name" value="RTK"/>
</dbReference>
<dbReference type="EMBL" id="CAJVCH010568087">
    <property type="protein sequence ID" value="CAG7833015.1"/>
    <property type="molecule type" value="Genomic_DNA"/>
</dbReference>
<evidence type="ECO:0000313" key="9">
    <source>
        <dbReference type="Proteomes" id="UP000708208"/>
    </source>
</evidence>
<feature type="transmembrane region" description="Helical" evidence="4">
    <location>
        <begin position="576"/>
        <end position="596"/>
    </location>
</feature>
<keyword evidence="3" id="KW-0547">Nucleotide-binding</keyword>
<keyword evidence="4" id="KW-1133">Transmembrane helix</keyword>
<comment type="subcellular location">
    <subcellularLocation>
        <location evidence="1">Membrane</location>
        <topology evidence="1">Single-pass membrane protein</topology>
    </subcellularLocation>
</comment>
<dbReference type="PROSITE" id="PS50835">
    <property type="entry name" value="IG_LIKE"/>
    <property type="match status" value="1"/>
</dbReference>
<evidence type="ECO:0000256" key="3">
    <source>
        <dbReference type="PROSITE-ProRule" id="PRU10141"/>
    </source>
</evidence>
<dbReference type="InterPro" id="IPR008266">
    <property type="entry name" value="Tyr_kinase_AS"/>
</dbReference>
<evidence type="ECO:0000259" key="6">
    <source>
        <dbReference type="PROSITE" id="PS50011"/>
    </source>
</evidence>
<dbReference type="PIRSF" id="PIRSF000615">
    <property type="entry name" value="TyrPK_CSF1-R"/>
    <property type="match status" value="1"/>
</dbReference>
<dbReference type="PROSITE" id="PS50011">
    <property type="entry name" value="PROTEIN_KINASE_DOM"/>
    <property type="match status" value="1"/>
</dbReference>
<reference evidence="8" key="1">
    <citation type="submission" date="2021-06" db="EMBL/GenBank/DDBJ databases">
        <authorList>
            <person name="Hodson N. C."/>
            <person name="Mongue J. A."/>
            <person name="Jaron S. K."/>
        </authorList>
    </citation>
    <scope>NUCLEOTIDE SEQUENCE</scope>
</reference>
<keyword evidence="4" id="KW-0812">Transmembrane</keyword>
<organism evidence="8 9">
    <name type="scientific">Allacma fusca</name>
    <dbReference type="NCBI Taxonomy" id="39272"/>
    <lineage>
        <taxon>Eukaryota</taxon>
        <taxon>Metazoa</taxon>
        <taxon>Ecdysozoa</taxon>
        <taxon>Arthropoda</taxon>
        <taxon>Hexapoda</taxon>
        <taxon>Collembola</taxon>
        <taxon>Symphypleona</taxon>
        <taxon>Sminthuridae</taxon>
        <taxon>Allacma</taxon>
    </lineage>
</organism>
<evidence type="ECO:0000256" key="2">
    <source>
        <dbReference type="ARBA" id="ARBA00051243"/>
    </source>
</evidence>
<feature type="chain" id="PRO_5035295349" evidence="5">
    <location>
        <begin position="35"/>
        <end position="856"/>
    </location>
</feature>
<proteinExistence type="predicted"/>
<dbReference type="PANTHER" id="PTHR24416:SF600">
    <property type="entry name" value="PDGF- AND VEGF-RECEPTOR RELATED, ISOFORM J"/>
    <property type="match status" value="1"/>
</dbReference>
<dbReference type="Pfam" id="PF07679">
    <property type="entry name" value="I-set"/>
    <property type="match status" value="1"/>
</dbReference>
<dbReference type="OrthoDB" id="6412111at2759"/>
<dbReference type="GO" id="GO:0043235">
    <property type="term" value="C:receptor complex"/>
    <property type="evidence" value="ECO:0007669"/>
    <property type="project" value="TreeGrafter"/>
</dbReference>
<protein>
    <submittedName>
        <fullName evidence="8">Uncharacterized protein</fullName>
    </submittedName>
</protein>
<accession>A0A8J2M6E7</accession>
<dbReference type="PANTHER" id="PTHR24416">
    <property type="entry name" value="TYROSINE-PROTEIN KINASE RECEPTOR"/>
    <property type="match status" value="1"/>
</dbReference>
<dbReference type="PROSITE" id="PS00109">
    <property type="entry name" value="PROTEIN_KINASE_TYR"/>
    <property type="match status" value="1"/>
</dbReference>
<keyword evidence="3" id="KW-0067">ATP-binding</keyword>
<dbReference type="GO" id="GO:0007169">
    <property type="term" value="P:cell surface receptor protein tyrosine kinase signaling pathway"/>
    <property type="evidence" value="ECO:0007669"/>
    <property type="project" value="TreeGrafter"/>
</dbReference>
<dbReference type="GO" id="GO:0004714">
    <property type="term" value="F:transmembrane receptor protein tyrosine kinase activity"/>
    <property type="evidence" value="ECO:0007669"/>
    <property type="project" value="UniProtKB-EC"/>
</dbReference>
<dbReference type="AlphaFoldDB" id="A0A8J2M6E7"/>
<evidence type="ECO:0000313" key="8">
    <source>
        <dbReference type="EMBL" id="CAG7833015.1"/>
    </source>
</evidence>
<dbReference type="InterPro" id="IPR000719">
    <property type="entry name" value="Prot_kinase_dom"/>
</dbReference>
<feature type="domain" description="Protein kinase" evidence="6">
    <location>
        <begin position="658"/>
        <end position="856"/>
    </location>
</feature>
<gene>
    <name evidence="8" type="ORF">AFUS01_LOCUS42667</name>
</gene>
<feature type="signal peptide" evidence="5">
    <location>
        <begin position="1"/>
        <end position="34"/>
    </location>
</feature>
<dbReference type="InterPro" id="IPR007110">
    <property type="entry name" value="Ig-like_dom"/>
</dbReference>
<feature type="domain" description="Ig-like" evidence="7">
    <location>
        <begin position="475"/>
        <end position="567"/>
    </location>
</feature>
<sequence>PWQCPHGRRHETMETILFFIDVYLVLLCVQNILSNPEISVTACSNIHSQLSNPACSVHFQNSSSNGTVVLATIDQTYSLSCSANYPIKWQTEIAKTRFQSMASSRNVEDIFNISTYNYSITYHFGTVRGTSGTVFCRSVDRPALISDVHFFTQAGGRFVNSGETIAMKPPIDPKVVPCASNYDDVNPVLQYRKTAGASYQQLHWPYDPKRGFIFQNVYPLGNNSLEGEFKCSFDNETVLFQYFYSGGEPEKLMKLYLHNARRRIMCEQENPSYTQAASLFDLSCRDPPSCGLYSKCLVQPEYCPDDTLKGDSCDDSYPCLHVVQVHPRGMARCDSQHRTTSETEYHFLGFDGNYHMVSDDKIPDKAIFVMDDSDSILYTDEKARFYCRGLRFFFAEPIQFTVTYRNGTESLLPAGKFIRFEESKVDPDDADPVEGGVLVEVSEDMSEISCYFPQLESYNWTINSRKFTIETAKGPSIKRSNALNVLYNGDKGRTISCRSDGNPPPIFKWLTNGSEIEASNDASGVSFISSKNESVLKFPEVQDYLKGTYECVVKNRAGDDRYTFNVDVRDRGISPIIITTVAICLVVLTVGILAVLHRMRKKYLDAKKQLRDLTEDEIQEFKLGSPEMLQTGPGNPQDNAQFLPFSQEYEISDQNLSIDKTHLLGKGAFGLVILGKYLGEEVAVKTTLPHAEVSYFKALLSELKVMAYIGSHTNVVRFFGAVTSKIRQRIVYVVLELSPFGSLESHLKASRATYVNFIENDNITKIKVTYDPASPAVTTCDLISWSQQIAAGMEYLENKKVIHGDLATRNVLLFNGNVAKITDFGLSRQLYENSIYSKQSKVGYKLRNSTVFSEFQ</sequence>
<dbReference type="Proteomes" id="UP000708208">
    <property type="component" value="Unassembled WGS sequence"/>
</dbReference>
<evidence type="ECO:0000259" key="7">
    <source>
        <dbReference type="PROSITE" id="PS50835"/>
    </source>
</evidence>
<dbReference type="GO" id="GO:0005524">
    <property type="term" value="F:ATP binding"/>
    <property type="evidence" value="ECO:0007669"/>
    <property type="project" value="UniProtKB-UniRule"/>
</dbReference>
<keyword evidence="9" id="KW-1185">Reference proteome</keyword>
<feature type="non-terminal residue" evidence="8">
    <location>
        <position position="1"/>
    </location>
</feature>
<comment type="catalytic activity">
    <reaction evidence="2">
        <text>L-tyrosyl-[protein] + ATP = O-phospho-L-tyrosyl-[protein] + ADP + H(+)</text>
        <dbReference type="Rhea" id="RHEA:10596"/>
        <dbReference type="Rhea" id="RHEA-COMP:10136"/>
        <dbReference type="Rhea" id="RHEA-COMP:20101"/>
        <dbReference type="ChEBI" id="CHEBI:15378"/>
        <dbReference type="ChEBI" id="CHEBI:30616"/>
        <dbReference type="ChEBI" id="CHEBI:46858"/>
        <dbReference type="ChEBI" id="CHEBI:61978"/>
        <dbReference type="ChEBI" id="CHEBI:456216"/>
        <dbReference type="EC" id="2.7.10.1"/>
    </reaction>
</comment>
<dbReference type="GO" id="GO:0005886">
    <property type="term" value="C:plasma membrane"/>
    <property type="evidence" value="ECO:0007669"/>
    <property type="project" value="TreeGrafter"/>
</dbReference>
<dbReference type="InterPro" id="IPR017441">
    <property type="entry name" value="Protein_kinase_ATP_BS"/>
</dbReference>
<dbReference type="Pfam" id="PF07714">
    <property type="entry name" value="PK_Tyr_Ser-Thr"/>
    <property type="match status" value="1"/>
</dbReference>